<reference evidence="1" key="1">
    <citation type="journal article" date="2010" name="Insect Mol. Biol.">
        <title>The draft genome sequence of Arsenophonus nasoniae, son-killer bacterium of Nasonia vitripennis, reveals genes associated with virulence and symbiosis.</title>
        <authorList>
            <person name="Wilkes T."/>
            <person name="Darby A.C."/>
            <person name="Choi J."/>
            <person name="Colborne J.K."/>
            <person name="Werren J.H."/>
            <person name="Hurst G.D.D."/>
        </authorList>
    </citation>
    <scope>NUCLEOTIDE SEQUENCE</scope>
</reference>
<accession>D2TYB3</accession>
<reference evidence="2 3" key="2">
    <citation type="submission" date="2019-03" db="EMBL/GenBank/DDBJ databases">
        <title>Long-read sequencing reveals hyperdense prophage content in a complex bacterial symbiont genome.</title>
        <authorList>
            <person name="Frost C.L."/>
            <person name="Siozios S."/>
            <person name="Nadal-Jimenez P."/>
            <person name="Brockhurst M.A."/>
            <person name="King K.C."/>
            <person name="Darby A.C."/>
            <person name="Hurst G.D.D."/>
        </authorList>
    </citation>
    <scope>NUCLEOTIDE SEQUENCE [LARGE SCALE GENOMIC DNA]</scope>
    <source>
        <strain evidence="2 3">FIN</strain>
    </source>
</reference>
<protein>
    <submittedName>
        <fullName evidence="1">Conserved hypothetical phage protein</fullName>
    </submittedName>
</protein>
<gene>
    <name evidence="1" type="ORF">ARN_11200</name>
    <name evidence="2" type="ORF">ArsFIN_15760</name>
</gene>
<evidence type="ECO:0000313" key="2">
    <source>
        <dbReference type="EMBL" id="QBY43012.1"/>
    </source>
</evidence>
<dbReference type="EMBL" id="FN545182">
    <property type="protein sequence ID" value="CBA72395.1"/>
    <property type="molecule type" value="Genomic_DNA"/>
</dbReference>
<dbReference type="Proteomes" id="UP000295134">
    <property type="component" value="Chromosome"/>
</dbReference>
<evidence type="ECO:0000313" key="3">
    <source>
        <dbReference type="Proteomes" id="UP000295134"/>
    </source>
</evidence>
<dbReference type="NCBIfam" id="TIGR01550">
    <property type="entry name" value="DOC_P1"/>
    <property type="match status" value="1"/>
</dbReference>
<dbReference type="GO" id="GO:0016301">
    <property type="term" value="F:kinase activity"/>
    <property type="evidence" value="ECO:0007669"/>
    <property type="project" value="InterPro"/>
</dbReference>
<dbReference type="PANTHER" id="PTHR39426:SF1">
    <property type="entry name" value="HOMOLOGY TO DEATH-ON-CURING PROTEIN OF PHAGE P1"/>
    <property type="match status" value="1"/>
</dbReference>
<sequence length="88" mass="10004">MMPFSFAETDNGVRYLSVDDIIYINKRLIESQTPNEPIKVINKNSLGSSQSRPSIVRYYEQTNDMFVLSASLIESLINRKPNSKSSIC</sequence>
<evidence type="ECO:0000313" key="1">
    <source>
        <dbReference type="EMBL" id="CBA72395.1"/>
    </source>
</evidence>
<proteinExistence type="predicted"/>
<dbReference type="InterPro" id="IPR006440">
    <property type="entry name" value="Doc"/>
</dbReference>
<name>D2TYB3_9GAMM</name>
<dbReference type="KEGG" id="ans:ArsFIN_15760"/>
<dbReference type="EMBL" id="CP038613">
    <property type="protein sequence ID" value="QBY43012.1"/>
    <property type="molecule type" value="Genomic_DNA"/>
</dbReference>
<dbReference type="AlphaFoldDB" id="D2TYB3"/>
<dbReference type="PANTHER" id="PTHR39426">
    <property type="entry name" value="HOMOLOGY TO DEATH-ON-CURING PROTEIN OF PHAGE P1"/>
    <property type="match status" value="1"/>
</dbReference>
<organism evidence="1">
    <name type="scientific">Arsenophonus nasoniae</name>
    <name type="common">son-killer infecting Nasonia vitripennis</name>
    <dbReference type="NCBI Taxonomy" id="638"/>
    <lineage>
        <taxon>Bacteria</taxon>
        <taxon>Pseudomonadati</taxon>
        <taxon>Pseudomonadota</taxon>
        <taxon>Gammaproteobacteria</taxon>
        <taxon>Enterobacterales</taxon>
        <taxon>Morganellaceae</taxon>
        <taxon>Arsenophonus</taxon>
    </lineage>
</organism>